<feature type="region of interest" description="Disordered" evidence="1">
    <location>
        <begin position="1"/>
        <end position="26"/>
    </location>
</feature>
<protein>
    <submittedName>
        <fullName evidence="2">Putative capsid</fullName>
    </submittedName>
</protein>
<evidence type="ECO:0000313" key="2">
    <source>
        <dbReference type="EMBL" id="AUM61961.1"/>
    </source>
</evidence>
<accession>A0A2K9LTF8</accession>
<evidence type="ECO:0000256" key="1">
    <source>
        <dbReference type="SAM" id="MobiDB-lite"/>
    </source>
</evidence>
<reference evidence="2" key="1">
    <citation type="submission" date="2017-01" db="EMBL/GenBank/DDBJ databases">
        <title>High-throughput sequencing uncovers low homogeneity in the biogeography of single-stranded DNA viruses.</title>
        <authorList>
            <person name="Pearson V.M."/>
            <person name="Rokyta D.R."/>
        </authorList>
    </citation>
    <scope>NUCLEOTIDE SEQUENCE</scope>
</reference>
<gene>
    <name evidence="2" type="primary">Cap</name>
</gene>
<sequence>MPRGFRGRRGGGRFARGRRSRRGRAGLVVSKSSGHRRFYGKGQQLFMQNDFTFNYKLYEMHYDLVGAFLNDAYTMIWYGGVDGMRKRQAHHNLIFGGVAAAGSHPTDRLGVYNTQNMAGSNGLVHLKPHYDHYEILNTSIVPMYVRVPYIVHWAKGYNPLGAIPGVSAAEDLMTVMANAVAKSNDQIQIAHDGATIVDMLWHGSAVTQDLHMQSFGSKAIGIDTVMYGDVYRLSRPKGWSWLLPAGKTCRFKVHVPGIPRCHDSTFLRGASFRYMDYGMIIAVKGDFTFTAGGSTNLDINMSKHYVAIRRTSTSESVYDRLLCGREGYLLDNNRRTTAAAAPAAQVVPAVKMEYNVNNSF</sequence>
<dbReference type="EMBL" id="KY487947">
    <property type="protein sequence ID" value="AUM61961.1"/>
    <property type="molecule type" value="Genomic_DNA"/>
</dbReference>
<proteinExistence type="predicted"/>
<name>A0A2K9LTF8_9VIRU</name>
<organism evidence="2">
    <name type="scientific">uncultured virus</name>
    <dbReference type="NCBI Taxonomy" id="340016"/>
    <lineage>
        <taxon>Viruses</taxon>
        <taxon>environmental samples</taxon>
    </lineage>
</organism>
<feature type="compositionally biased region" description="Basic residues" evidence="1">
    <location>
        <begin position="1"/>
        <end position="24"/>
    </location>
</feature>